<keyword evidence="1" id="KW-0472">Membrane</keyword>
<sequence>MESVIYIDILFFCTFAMDLLILTAAGYLTGCSAGKGKLFGGAFFASAICCVFLCLGWNGWISAAAAQSAAVMICFSPKTMRRFLSAMAALWFSTFLVGGGMMAVMTVAGTQSLWRSGRRWQGIWMPWQIFLWAWAVFYILLRIIRRWLESHTAKRQLYCQAEIHRRGKRVQVRGFFDTGNALKQEGKGIPVIELSVCLPLLSRETALSLIRKASLTESEKSTEELKEIAYSALGLEEGHILLFAAEELRLWQNGRETIWKDLWIGISPTPFAGSYGLLIPWDLLEEERK</sequence>
<name>A0ABS2GAP9_9FIRM</name>
<protein>
    <submittedName>
        <fullName evidence="2">Sigma-E processing peptidase SpoIIGA</fullName>
    </submittedName>
</protein>
<feature type="transmembrane region" description="Helical" evidence="1">
    <location>
        <begin position="83"/>
        <end position="104"/>
    </location>
</feature>
<feature type="transmembrane region" description="Helical" evidence="1">
    <location>
        <begin position="7"/>
        <end position="28"/>
    </location>
</feature>
<feature type="transmembrane region" description="Helical" evidence="1">
    <location>
        <begin position="124"/>
        <end position="144"/>
    </location>
</feature>
<evidence type="ECO:0000313" key="2">
    <source>
        <dbReference type="EMBL" id="MBM6877952.1"/>
    </source>
</evidence>
<dbReference type="EMBL" id="JACSNV010000008">
    <property type="protein sequence ID" value="MBM6877952.1"/>
    <property type="molecule type" value="Genomic_DNA"/>
</dbReference>
<keyword evidence="3" id="KW-1185">Reference proteome</keyword>
<proteinExistence type="predicted"/>
<dbReference type="InterPro" id="IPR005081">
    <property type="entry name" value="SpoIIGA"/>
</dbReference>
<keyword evidence="1" id="KW-0812">Transmembrane</keyword>
<gene>
    <name evidence="2" type="ORF">H9X83_07230</name>
</gene>
<organism evidence="2 3">
    <name type="scientific">Anaerotignum lactatifermentans</name>
    <dbReference type="NCBI Taxonomy" id="160404"/>
    <lineage>
        <taxon>Bacteria</taxon>
        <taxon>Bacillati</taxon>
        <taxon>Bacillota</taxon>
        <taxon>Clostridia</taxon>
        <taxon>Lachnospirales</taxon>
        <taxon>Anaerotignaceae</taxon>
        <taxon>Anaerotignum</taxon>
    </lineage>
</organism>
<reference evidence="2 3" key="1">
    <citation type="journal article" date="2021" name="Sci. Rep.">
        <title>The distribution of antibiotic resistance genes in chicken gut microbiota commensals.</title>
        <authorList>
            <person name="Juricova H."/>
            <person name="Matiasovicova J."/>
            <person name="Kubasova T."/>
            <person name="Cejkova D."/>
            <person name="Rychlik I."/>
        </authorList>
    </citation>
    <scope>NUCLEOTIDE SEQUENCE [LARGE SCALE GENOMIC DNA]</scope>
    <source>
        <strain evidence="2 3">An431b</strain>
    </source>
</reference>
<accession>A0ABS2GAP9</accession>
<evidence type="ECO:0000256" key="1">
    <source>
        <dbReference type="SAM" id="Phobius"/>
    </source>
</evidence>
<dbReference type="Pfam" id="PF03419">
    <property type="entry name" value="Peptidase_U4"/>
    <property type="match status" value="1"/>
</dbReference>
<comment type="caution">
    <text evidence="2">The sequence shown here is derived from an EMBL/GenBank/DDBJ whole genome shotgun (WGS) entry which is preliminary data.</text>
</comment>
<evidence type="ECO:0000313" key="3">
    <source>
        <dbReference type="Proteomes" id="UP000729290"/>
    </source>
</evidence>
<keyword evidence="1" id="KW-1133">Transmembrane helix</keyword>
<dbReference type="RefSeq" id="WP_205132783.1">
    <property type="nucleotide sequence ID" value="NZ_JACSNT010000002.1"/>
</dbReference>
<dbReference type="Proteomes" id="UP000729290">
    <property type="component" value="Unassembled WGS sequence"/>
</dbReference>
<feature type="transmembrane region" description="Helical" evidence="1">
    <location>
        <begin position="40"/>
        <end position="62"/>
    </location>
</feature>